<dbReference type="Proteomes" id="UP000291793">
    <property type="component" value="Unassembled WGS sequence"/>
</dbReference>
<evidence type="ECO:0008006" key="4">
    <source>
        <dbReference type="Google" id="ProtNLM"/>
    </source>
</evidence>
<gene>
    <name evidence="2" type="ORF">E0L21_22480</name>
</gene>
<keyword evidence="1" id="KW-0472">Membrane</keyword>
<keyword evidence="1" id="KW-1133">Transmembrane helix</keyword>
<name>A0A4R0GQU8_9ENTR</name>
<protein>
    <recommendedName>
        <fullName evidence="4">SLATT domain-containing protein</fullName>
    </recommendedName>
</protein>
<keyword evidence="3" id="KW-1185">Reference proteome</keyword>
<feature type="transmembrane region" description="Helical" evidence="1">
    <location>
        <begin position="185"/>
        <end position="210"/>
    </location>
</feature>
<keyword evidence="1" id="KW-0812">Transmembrane</keyword>
<feature type="transmembrane region" description="Helical" evidence="1">
    <location>
        <begin position="44"/>
        <end position="62"/>
    </location>
</feature>
<evidence type="ECO:0000256" key="1">
    <source>
        <dbReference type="SAM" id="Phobius"/>
    </source>
</evidence>
<sequence length="213" mass="24226">MSEEQKAYEAVKEYDEIIQENFRNSLIDSASLATIETTTILDKFSMWLLVGVGATATLMIANIDKILPFITPFGFKISVFFLALSSLAGFLSKYYALVVFSAATVTVRMTELIQSKSKEYEEQCKKRDEMGRKIGYVSEIEVSLESFIDQYINLFPFQWLRNKIRKRMSVFTVSKSGNKSAVHGVVFQSIALLLQSLSYIAFLIVVTYFINLH</sequence>
<evidence type="ECO:0000313" key="3">
    <source>
        <dbReference type="Proteomes" id="UP000291793"/>
    </source>
</evidence>
<proteinExistence type="predicted"/>
<comment type="caution">
    <text evidence="2">The sequence shown here is derived from an EMBL/GenBank/DDBJ whole genome shotgun (WGS) entry which is preliminary data.</text>
</comment>
<dbReference type="AlphaFoldDB" id="A0A4R0GQU8"/>
<dbReference type="RefSeq" id="WP_131413431.1">
    <property type="nucleotide sequence ID" value="NZ_SJOP01000029.1"/>
</dbReference>
<dbReference type="EMBL" id="SJOP01000029">
    <property type="protein sequence ID" value="TCB98139.1"/>
    <property type="molecule type" value="Genomic_DNA"/>
</dbReference>
<accession>A0A4R0GQU8</accession>
<reference evidence="2 3" key="1">
    <citation type="submission" date="2019-02" db="EMBL/GenBank/DDBJ databases">
        <title>The draft genome of Kosakonia quasisacchari strain WCHKQ120001.</title>
        <authorList>
            <person name="Wang C."/>
            <person name="Feng Y."/>
            <person name="Zong Z."/>
        </authorList>
    </citation>
    <scope>NUCLEOTIDE SEQUENCE [LARGE SCALE GENOMIC DNA]</scope>
    <source>
        <strain evidence="2 3">WCHKQ120001</strain>
    </source>
</reference>
<organism evidence="2 3">
    <name type="scientific">Kosakonia quasisacchari</name>
    <dbReference type="NCBI Taxonomy" id="2529380"/>
    <lineage>
        <taxon>Bacteria</taxon>
        <taxon>Pseudomonadati</taxon>
        <taxon>Pseudomonadota</taxon>
        <taxon>Gammaproteobacteria</taxon>
        <taxon>Enterobacterales</taxon>
        <taxon>Enterobacteriaceae</taxon>
        <taxon>Kosakonia</taxon>
    </lineage>
</organism>
<evidence type="ECO:0000313" key="2">
    <source>
        <dbReference type="EMBL" id="TCB98139.1"/>
    </source>
</evidence>
<dbReference type="OrthoDB" id="8903216at2"/>